<evidence type="ECO:0000313" key="8">
    <source>
        <dbReference type="Proteomes" id="UP000635565"/>
    </source>
</evidence>
<comment type="caution">
    <text evidence="7">The sequence shown here is derived from an EMBL/GenBank/DDBJ whole genome shotgun (WGS) entry which is preliminary data.</text>
</comment>
<evidence type="ECO:0000256" key="1">
    <source>
        <dbReference type="ARBA" id="ARBA00005417"/>
    </source>
</evidence>
<dbReference type="InterPro" id="IPR003439">
    <property type="entry name" value="ABC_transporter-like_ATP-bd"/>
</dbReference>
<gene>
    <name evidence="7" type="ORF">KSZ_64210</name>
</gene>
<reference evidence="7 8" key="1">
    <citation type="journal article" date="2021" name="Int. J. Syst. Evol. Microbiol.">
        <title>Reticulibacter mediterranei gen. nov., sp. nov., within the new family Reticulibacteraceae fam. nov., and Ktedonospora formicarum gen. nov., sp. nov., Ktedonobacter robiniae sp. nov., Dictyobacter formicarum sp. nov. and Dictyobacter arantiisoli sp. nov., belonging to the class Ktedonobacteria.</title>
        <authorList>
            <person name="Yabe S."/>
            <person name="Zheng Y."/>
            <person name="Wang C.M."/>
            <person name="Sakai Y."/>
            <person name="Abe K."/>
            <person name="Yokota A."/>
            <person name="Donadio S."/>
            <person name="Cavaletti L."/>
            <person name="Monciardini P."/>
        </authorList>
    </citation>
    <scope>NUCLEOTIDE SEQUENCE [LARGE SCALE GENOMIC DNA]</scope>
    <source>
        <strain evidence="7 8">SOSP1-9</strain>
    </source>
</reference>
<organism evidence="7 8">
    <name type="scientific">Dictyobacter formicarum</name>
    <dbReference type="NCBI Taxonomy" id="2778368"/>
    <lineage>
        <taxon>Bacteria</taxon>
        <taxon>Bacillati</taxon>
        <taxon>Chloroflexota</taxon>
        <taxon>Ktedonobacteria</taxon>
        <taxon>Ktedonobacterales</taxon>
        <taxon>Dictyobacteraceae</taxon>
        <taxon>Dictyobacter</taxon>
    </lineage>
</organism>
<dbReference type="Proteomes" id="UP000635565">
    <property type="component" value="Unassembled WGS sequence"/>
</dbReference>
<evidence type="ECO:0000313" key="7">
    <source>
        <dbReference type="EMBL" id="GHO88415.1"/>
    </source>
</evidence>
<dbReference type="GO" id="GO:0005524">
    <property type="term" value="F:ATP binding"/>
    <property type="evidence" value="ECO:0007669"/>
    <property type="project" value="UniProtKB-KW"/>
</dbReference>
<keyword evidence="4 7" id="KW-0067">ATP-binding</keyword>
<keyword evidence="5" id="KW-0029">Amino-acid transport</keyword>
<name>A0ABQ3VR37_9CHLR</name>
<proteinExistence type="inferred from homology"/>
<keyword evidence="8" id="KW-1185">Reference proteome</keyword>
<accession>A0ABQ3VR37</accession>
<dbReference type="PANTHER" id="PTHR43820">
    <property type="entry name" value="HIGH-AFFINITY BRANCHED-CHAIN AMINO ACID TRANSPORT ATP-BINDING PROTEIN LIVF"/>
    <property type="match status" value="1"/>
</dbReference>
<dbReference type="PANTHER" id="PTHR43820:SF4">
    <property type="entry name" value="HIGH-AFFINITY BRANCHED-CHAIN AMINO ACID TRANSPORT ATP-BINDING PROTEIN LIVF"/>
    <property type="match status" value="1"/>
</dbReference>
<evidence type="ECO:0000256" key="3">
    <source>
        <dbReference type="ARBA" id="ARBA00022741"/>
    </source>
</evidence>
<dbReference type="Gene3D" id="3.40.50.300">
    <property type="entry name" value="P-loop containing nucleotide triphosphate hydrolases"/>
    <property type="match status" value="1"/>
</dbReference>
<dbReference type="RefSeq" id="WP_201366002.1">
    <property type="nucleotide sequence ID" value="NZ_BNJJ01000024.1"/>
</dbReference>
<dbReference type="SUPFAM" id="SSF52540">
    <property type="entry name" value="P-loop containing nucleoside triphosphate hydrolases"/>
    <property type="match status" value="1"/>
</dbReference>
<dbReference type="InterPro" id="IPR027417">
    <property type="entry name" value="P-loop_NTPase"/>
</dbReference>
<sequence>MLKVEQLYVGYGSLEVLHGLSFDVAQGAIVAILGSNGAGKTTLMRALSGLIPIKSGSVEFAGKPLERLSAERRLREGLALVPEGRDLFGSLTVRENLLMGAYTRHSHAEIEQDIERILEHFPRLKTRLHAHAASLSGGEGQMLAIGRALMSHPRLLLLDEPSQGLAPIIVETVFEVIEQLNRAEGLTIVLVEQNAHQALDVAHSAYILQGGSIVLNGEATTLTANSAVQELYMGGVQELYMGG</sequence>
<dbReference type="Pfam" id="PF00005">
    <property type="entry name" value="ABC_tran"/>
    <property type="match status" value="1"/>
</dbReference>
<evidence type="ECO:0000256" key="4">
    <source>
        <dbReference type="ARBA" id="ARBA00022840"/>
    </source>
</evidence>
<dbReference type="SMART" id="SM00382">
    <property type="entry name" value="AAA"/>
    <property type="match status" value="1"/>
</dbReference>
<dbReference type="PROSITE" id="PS50893">
    <property type="entry name" value="ABC_TRANSPORTER_2"/>
    <property type="match status" value="1"/>
</dbReference>
<dbReference type="InterPro" id="IPR052156">
    <property type="entry name" value="BCAA_Transport_ATP-bd_LivF"/>
</dbReference>
<keyword evidence="3" id="KW-0547">Nucleotide-binding</keyword>
<dbReference type="EMBL" id="BNJJ01000024">
    <property type="protein sequence ID" value="GHO88415.1"/>
    <property type="molecule type" value="Genomic_DNA"/>
</dbReference>
<evidence type="ECO:0000256" key="2">
    <source>
        <dbReference type="ARBA" id="ARBA00022448"/>
    </source>
</evidence>
<feature type="domain" description="ABC transporter" evidence="6">
    <location>
        <begin position="2"/>
        <end position="235"/>
    </location>
</feature>
<dbReference type="CDD" id="cd03224">
    <property type="entry name" value="ABC_TM1139_LivF_branched"/>
    <property type="match status" value="1"/>
</dbReference>
<keyword evidence="2" id="KW-0813">Transport</keyword>
<evidence type="ECO:0000259" key="6">
    <source>
        <dbReference type="PROSITE" id="PS50893"/>
    </source>
</evidence>
<protein>
    <submittedName>
        <fullName evidence="7">ABC transporter ATP-binding protein</fullName>
    </submittedName>
</protein>
<evidence type="ECO:0000256" key="5">
    <source>
        <dbReference type="ARBA" id="ARBA00022970"/>
    </source>
</evidence>
<dbReference type="InterPro" id="IPR003593">
    <property type="entry name" value="AAA+_ATPase"/>
</dbReference>
<comment type="similarity">
    <text evidence="1">Belongs to the ABC transporter superfamily.</text>
</comment>